<keyword evidence="3" id="KW-0804">Transcription</keyword>
<feature type="region of interest" description="Disordered" evidence="5">
    <location>
        <begin position="173"/>
        <end position="205"/>
    </location>
</feature>
<dbReference type="EMBL" id="MCFL01000046">
    <property type="protein sequence ID" value="ORZ32478.1"/>
    <property type="molecule type" value="Genomic_DNA"/>
</dbReference>
<evidence type="ECO:0000256" key="2">
    <source>
        <dbReference type="ARBA" id="ARBA00010059"/>
    </source>
</evidence>
<dbReference type="Proteomes" id="UP000193411">
    <property type="component" value="Unassembled WGS sequence"/>
</dbReference>
<dbReference type="OrthoDB" id="6275927at2759"/>
<comment type="similarity">
    <text evidence="2">Belongs to the TFIIA subunit 1 family.</text>
</comment>
<evidence type="ECO:0000256" key="3">
    <source>
        <dbReference type="ARBA" id="ARBA00023163"/>
    </source>
</evidence>
<evidence type="ECO:0000256" key="5">
    <source>
        <dbReference type="SAM" id="MobiDB-lite"/>
    </source>
</evidence>
<dbReference type="GO" id="GO:0005672">
    <property type="term" value="C:transcription factor TFIIA complex"/>
    <property type="evidence" value="ECO:0007669"/>
    <property type="project" value="InterPro"/>
</dbReference>
<gene>
    <name evidence="6" type="ORF">BCR44DRAFT_1515444</name>
</gene>
<dbReference type="AlphaFoldDB" id="A0A1Y2HD09"/>
<evidence type="ECO:0000313" key="6">
    <source>
        <dbReference type="EMBL" id="ORZ32478.1"/>
    </source>
</evidence>
<dbReference type="SUPFAM" id="SSF50784">
    <property type="entry name" value="Transcription factor IIA (TFIIA), beta-barrel domain"/>
    <property type="match status" value="1"/>
</dbReference>
<keyword evidence="7" id="KW-1185">Reference proteome</keyword>
<name>A0A1Y2HD09_9FUNG</name>
<dbReference type="InterPro" id="IPR009088">
    <property type="entry name" value="TFIIA_b-brl"/>
</dbReference>
<dbReference type="PANTHER" id="PTHR12694:SF8">
    <property type="entry name" value="TRANSCRIPTION INITIATION FACTOR IIA SUBUNIT 1"/>
    <property type="match status" value="1"/>
</dbReference>
<dbReference type="Gene3D" id="2.30.18.10">
    <property type="entry name" value="Transcription factor IIA (TFIIA), beta-barrel domain"/>
    <property type="match status" value="1"/>
</dbReference>
<dbReference type="InterPro" id="IPR004855">
    <property type="entry name" value="TFIIA_asu/bsu"/>
</dbReference>
<organism evidence="6 7">
    <name type="scientific">Catenaria anguillulae PL171</name>
    <dbReference type="NCBI Taxonomy" id="765915"/>
    <lineage>
        <taxon>Eukaryota</taxon>
        <taxon>Fungi</taxon>
        <taxon>Fungi incertae sedis</taxon>
        <taxon>Blastocladiomycota</taxon>
        <taxon>Blastocladiomycetes</taxon>
        <taxon>Blastocladiales</taxon>
        <taxon>Catenariaceae</taxon>
        <taxon>Catenaria</taxon>
    </lineage>
</organism>
<dbReference type="PANTHER" id="PTHR12694">
    <property type="entry name" value="TRANSCRIPTION INITIATION FACTOR IIA SUBUNIT 1"/>
    <property type="match status" value="1"/>
</dbReference>
<feature type="compositionally biased region" description="Acidic residues" evidence="5">
    <location>
        <begin position="176"/>
        <end position="205"/>
    </location>
</feature>
<sequence>MSNSVIPNLYRDIINKVIEDARVDFESYNIDESILDELRITWEKKLFESRVADFSFIEEDEYYGEPAAAAAPAAPAPAPVPAAPVAAAGAAAANPQMPPMFQFNAPVMGSFAPEGRPRPPPASTQPNASDAVPQYDGPADDVESASSSAVSTSASLSTPAVASSHVVSPMIQQVDGADDDPDDDPDAINSDLDDDDEDADDEADAEAQNQILCLYEKVNRTKNKWKCTMREGIIHVNGKDYAFSRLTGDYQF</sequence>
<dbReference type="SUPFAM" id="SSF47396">
    <property type="entry name" value="Transcription factor IIA (TFIIA), alpha-helical domain"/>
    <property type="match status" value="1"/>
</dbReference>
<dbReference type="SMART" id="SM01371">
    <property type="entry name" value="TFIIA"/>
    <property type="match status" value="1"/>
</dbReference>
<feature type="region of interest" description="Disordered" evidence="5">
    <location>
        <begin position="108"/>
        <end position="151"/>
    </location>
</feature>
<dbReference type="CDD" id="cd07976">
    <property type="entry name" value="TFIIA_alpha_beta_like"/>
    <property type="match status" value="1"/>
</dbReference>
<dbReference type="Gene3D" id="1.10.287.100">
    <property type="match status" value="1"/>
</dbReference>
<keyword evidence="4" id="KW-0539">Nucleus</keyword>
<evidence type="ECO:0000313" key="7">
    <source>
        <dbReference type="Proteomes" id="UP000193411"/>
    </source>
</evidence>
<comment type="caution">
    <text evidence="6">The sequence shown here is derived from an EMBL/GenBank/DDBJ whole genome shotgun (WGS) entry which is preliminary data.</text>
</comment>
<dbReference type="Pfam" id="PF03153">
    <property type="entry name" value="TFIIA"/>
    <property type="match status" value="2"/>
</dbReference>
<accession>A0A1Y2HD09</accession>
<comment type="subcellular location">
    <subcellularLocation>
        <location evidence="1">Nucleus</location>
    </subcellularLocation>
</comment>
<evidence type="ECO:0000256" key="1">
    <source>
        <dbReference type="ARBA" id="ARBA00004123"/>
    </source>
</evidence>
<dbReference type="STRING" id="765915.A0A1Y2HD09"/>
<evidence type="ECO:0000256" key="4">
    <source>
        <dbReference type="ARBA" id="ARBA00023242"/>
    </source>
</evidence>
<dbReference type="GO" id="GO:0006367">
    <property type="term" value="P:transcription initiation at RNA polymerase II promoter"/>
    <property type="evidence" value="ECO:0007669"/>
    <property type="project" value="InterPro"/>
</dbReference>
<proteinExistence type="inferred from homology"/>
<protein>
    <submittedName>
        <fullName evidence="6">Transcription factor IIA, alpha/beta subunit</fullName>
    </submittedName>
</protein>
<reference evidence="6 7" key="1">
    <citation type="submission" date="2016-07" db="EMBL/GenBank/DDBJ databases">
        <title>Pervasive Adenine N6-methylation of Active Genes in Fungi.</title>
        <authorList>
            <consortium name="DOE Joint Genome Institute"/>
            <person name="Mondo S.J."/>
            <person name="Dannebaum R.O."/>
            <person name="Kuo R.C."/>
            <person name="Labutti K."/>
            <person name="Haridas S."/>
            <person name="Kuo A."/>
            <person name="Salamov A."/>
            <person name="Ahrendt S.R."/>
            <person name="Lipzen A."/>
            <person name="Sullivan W."/>
            <person name="Andreopoulos W.B."/>
            <person name="Clum A."/>
            <person name="Lindquist E."/>
            <person name="Daum C."/>
            <person name="Ramamoorthy G.K."/>
            <person name="Gryganskyi A."/>
            <person name="Culley D."/>
            <person name="Magnuson J.K."/>
            <person name="James T.Y."/>
            <person name="O'Malley M.A."/>
            <person name="Stajich J.E."/>
            <person name="Spatafora J.W."/>
            <person name="Visel A."/>
            <person name="Grigoriev I.V."/>
        </authorList>
    </citation>
    <scope>NUCLEOTIDE SEQUENCE [LARGE SCALE GENOMIC DNA]</scope>
    <source>
        <strain evidence="6 7">PL171</strain>
    </source>
</reference>